<protein>
    <submittedName>
        <fullName evidence="1">Methyltransferase domain-containing protein</fullName>
    </submittedName>
</protein>
<dbReference type="InterPro" id="IPR029063">
    <property type="entry name" value="SAM-dependent_MTases_sf"/>
</dbReference>
<dbReference type="RefSeq" id="WP_191164590.1">
    <property type="nucleotide sequence ID" value="NZ_JACWMX010000007.1"/>
</dbReference>
<name>A0A926NU20_9SPHI</name>
<proteinExistence type="predicted"/>
<keyword evidence="2" id="KW-1185">Reference proteome</keyword>
<evidence type="ECO:0000313" key="1">
    <source>
        <dbReference type="EMBL" id="MBD1394715.1"/>
    </source>
</evidence>
<keyword evidence="1" id="KW-0489">Methyltransferase</keyword>
<dbReference type="SUPFAM" id="SSF53335">
    <property type="entry name" value="S-adenosyl-L-methionine-dependent methyltransferases"/>
    <property type="match status" value="1"/>
</dbReference>
<dbReference type="Proteomes" id="UP000619078">
    <property type="component" value="Unassembled WGS sequence"/>
</dbReference>
<sequence length="222" mass="25667">MKFEKNLTVNRYIWAQQTLKSILDQNPAIKTVFDVGSRDEILYQYCEELSINYQSFDLAPLADNSRQWDIENPFPYDDPQADLITFLEVIEHLNNPWISIKNIAGVLKKDGYLLLTTPSPAWSNSRLNLLMKGNLSCFTQNDLDNNHHVFTPWPHIVEKLLHDNGFKIVKAVTIDGNTKIFDQQLSLLRFPLQIVYRLIKKLIEVFDHNSSGMSYAILAQKV</sequence>
<dbReference type="GO" id="GO:0032259">
    <property type="term" value="P:methylation"/>
    <property type="evidence" value="ECO:0007669"/>
    <property type="project" value="UniProtKB-KW"/>
</dbReference>
<evidence type="ECO:0000313" key="2">
    <source>
        <dbReference type="Proteomes" id="UP000619078"/>
    </source>
</evidence>
<dbReference type="Pfam" id="PF13489">
    <property type="entry name" value="Methyltransf_23"/>
    <property type="match status" value="1"/>
</dbReference>
<gene>
    <name evidence="1" type="ORF">IDJ76_16520</name>
</gene>
<dbReference type="GO" id="GO:0008168">
    <property type="term" value="F:methyltransferase activity"/>
    <property type="evidence" value="ECO:0007669"/>
    <property type="project" value="UniProtKB-KW"/>
</dbReference>
<reference evidence="1" key="1">
    <citation type="submission" date="2020-09" db="EMBL/GenBank/DDBJ databases">
        <title>Novel species of Mucilaginibacter isolated from a glacier on the Tibetan Plateau.</title>
        <authorList>
            <person name="Liu Q."/>
            <person name="Xin Y.-H."/>
        </authorList>
    </citation>
    <scope>NUCLEOTIDE SEQUENCE</scope>
    <source>
        <strain evidence="1">ZB1P21</strain>
    </source>
</reference>
<keyword evidence="1" id="KW-0808">Transferase</keyword>
<dbReference type="Gene3D" id="3.40.50.150">
    <property type="entry name" value="Vaccinia Virus protein VP39"/>
    <property type="match status" value="1"/>
</dbReference>
<dbReference type="AlphaFoldDB" id="A0A926NU20"/>
<organism evidence="1 2">
    <name type="scientific">Mucilaginibacter glaciei</name>
    <dbReference type="NCBI Taxonomy" id="2772109"/>
    <lineage>
        <taxon>Bacteria</taxon>
        <taxon>Pseudomonadati</taxon>
        <taxon>Bacteroidota</taxon>
        <taxon>Sphingobacteriia</taxon>
        <taxon>Sphingobacteriales</taxon>
        <taxon>Sphingobacteriaceae</taxon>
        <taxon>Mucilaginibacter</taxon>
    </lineage>
</organism>
<accession>A0A926NU20</accession>
<dbReference type="EMBL" id="JACWMX010000007">
    <property type="protein sequence ID" value="MBD1394715.1"/>
    <property type="molecule type" value="Genomic_DNA"/>
</dbReference>
<comment type="caution">
    <text evidence="1">The sequence shown here is derived from an EMBL/GenBank/DDBJ whole genome shotgun (WGS) entry which is preliminary data.</text>
</comment>